<evidence type="ECO:0000313" key="2">
    <source>
        <dbReference type="Proteomes" id="UP000239388"/>
    </source>
</evidence>
<name>A0A2S8G6Q8_9BACT</name>
<evidence type="ECO:0000313" key="1">
    <source>
        <dbReference type="EMBL" id="PQO40132.1"/>
    </source>
</evidence>
<dbReference type="InterPro" id="IPR011990">
    <property type="entry name" value="TPR-like_helical_dom_sf"/>
</dbReference>
<accession>A0A2S8G6Q8</accession>
<protein>
    <recommendedName>
        <fullName evidence="3">Tetratricopeptide repeat protein</fullName>
    </recommendedName>
</protein>
<proteinExistence type="predicted"/>
<reference evidence="1 2" key="1">
    <citation type="submission" date="2018-02" db="EMBL/GenBank/DDBJ databases">
        <title>Comparative genomes isolates from brazilian mangrove.</title>
        <authorList>
            <person name="Araujo J.E."/>
            <person name="Taketani R.G."/>
            <person name="Silva M.C.P."/>
            <person name="Loureco M.V."/>
            <person name="Andreote F.D."/>
        </authorList>
    </citation>
    <scope>NUCLEOTIDE SEQUENCE [LARGE SCALE GENOMIC DNA]</scope>
    <source>
        <strain evidence="1 2">NAP PRIS-MGV</strain>
    </source>
</reference>
<dbReference type="Gene3D" id="1.25.40.10">
    <property type="entry name" value="Tetratricopeptide repeat domain"/>
    <property type="match status" value="1"/>
</dbReference>
<gene>
    <name evidence="1" type="ORF">C5Y98_05870</name>
</gene>
<dbReference type="AlphaFoldDB" id="A0A2S8G6Q8"/>
<dbReference type="EMBL" id="PUIB01000009">
    <property type="protein sequence ID" value="PQO40132.1"/>
    <property type="molecule type" value="Genomic_DNA"/>
</dbReference>
<organism evidence="1 2">
    <name type="scientific">Blastopirellula marina</name>
    <dbReference type="NCBI Taxonomy" id="124"/>
    <lineage>
        <taxon>Bacteria</taxon>
        <taxon>Pseudomonadati</taxon>
        <taxon>Planctomycetota</taxon>
        <taxon>Planctomycetia</taxon>
        <taxon>Pirellulales</taxon>
        <taxon>Pirellulaceae</taxon>
        <taxon>Blastopirellula</taxon>
    </lineage>
</organism>
<dbReference type="Proteomes" id="UP000239388">
    <property type="component" value="Unassembled WGS sequence"/>
</dbReference>
<comment type="caution">
    <text evidence="1">The sequence shown here is derived from an EMBL/GenBank/DDBJ whole genome shotgun (WGS) entry which is preliminary data.</text>
</comment>
<sequence length="358" mass="41370">MYLLLACVLIHSGGRFAWAKEPAAQPTLFEIQVRLTIANERAWRELDFRKSLELFREMREVTAERSDEVCYFDVSQIDYILRDLERIEESSPEQKQLAVRWIKEMLKGADLYESGKYQEALPHYRDSLELALAIFDQDSCFVVDAQHNTASDLLAIEAPKEREEGVALALAARASLEKQQLTKIFSYRKVNNVLSRLYYKQEKYAESLEAGRIAISLYKEHKAEGLPDYALVAGITAECLLRLGKTEESLECSRSALNDNPPRSGRFAPYRIRLLQQYVRAKIALNDFEKVDLSFQQMLLVADSLIWLGYPTELRIEHREEYLKFLHSQGETKRAEEIQAEIEEIKAKSTPQKSRYSD</sequence>
<evidence type="ECO:0008006" key="3">
    <source>
        <dbReference type="Google" id="ProtNLM"/>
    </source>
</evidence>
<dbReference type="SUPFAM" id="SSF48452">
    <property type="entry name" value="TPR-like"/>
    <property type="match status" value="1"/>
</dbReference>